<sequence>MSLSRERSQTGILTSYEMSVYGLSMRLVLDTNVIVAAFRSRNGASNLLLRAVDRGVLTPLCSTALFLEYEAVLSREETRKATGHSLEDVTGVMSALAAVSEGVDISFRTRPMLSDVADEMVLEAALNGQAEAIVTHNVKDFRPALTLGVTIATPGEIVRRLNT</sequence>
<dbReference type="Proteomes" id="UP000000361">
    <property type="component" value="Chromosome 1"/>
</dbReference>
<evidence type="ECO:0000313" key="2">
    <source>
        <dbReference type="EMBL" id="ABL68220.1"/>
    </source>
</evidence>
<reference evidence="3" key="1">
    <citation type="submission" date="2006-12" db="EMBL/GenBank/DDBJ databases">
        <title>Complete sequence of chromosome 1 of Paracoccus denitrificans PD1222.</title>
        <authorList>
            <person name="Copeland A."/>
            <person name="Lucas S."/>
            <person name="Lapidus A."/>
            <person name="Barry K."/>
            <person name="Detter J.C."/>
            <person name="Glavina del Rio T."/>
            <person name="Hammon N."/>
            <person name="Israni S."/>
            <person name="Dalin E."/>
            <person name="Tice H."/>
            <person name="Pitluck S."/>
            <person name="Munk A.C."/>
            <person name="Brettin T."/>
            <person name="Bruce D."/>
            <person name="Han C."/>
            <person name="Tapia R."/>
            <person name="Gilna P."/>
            <person name="Schmutz J."/>
            <person name="Larimer F."/>
            <person name="Land M."/>
            <person name="Hauser L."/>
            <person name="Kyrpides N."/>
            <person name="Lykidis A."/>
            <person name="Spiro S."/>
            <person name="Richardson D.J."/>
            <person name="Moir J.W.B."/>
            <person name="Ferguson S.J."/>
            <person name="van Spanning R.J.M."/>
            <person name="Richardson P."/>
        </authorList>
    </citation>
    <scope>NUCLEOTIDE SEQUENCE [LARGE SCALE GENOMIC DNA]</scope>
    <source>
        <strain evidence="3">Pd 1222</strain>
    </source>
</reference>
<protein>
    <recommendedName>
        <fullName evidence="1">PIN domain-containing protein</fullName>
    </recommendedName>
</protein>
<evidence type="ECO:0000313" key="3">
    <source>
        <dbReference type="Proteomes" id="UP000000361"/>
    </source>
</evidence>
<dbReference type="Pfam" id="PF13470">
    <property type="entry name" value="PIN_3"/>
    <property type="match status" value="1"/>
</dbReference>
<dbReference type="EnsemblBacteria" id="ABL68220">
    <property type="protein sequence ID" value="ABL68220"/>
    <property type="gene ID" value="Pden_0103"/>
</dbReference>
<dbReference type="InterPro" id="IPR002850">
    <property type="entry name" value="PIN_toxin-like"/>
</dbReference>
<dbReference type="AlphaFoldDB" id="A1AY76"/>
<dbReference type="Gene3D" id="3.40.50.1010">
    <property type="entry name" value="5'-nuclease"/>
    <property type="match status" value="1"/>
</dbReference>
<dbReference type="KEGG" id="pde:Pden_0103"/>
<dbReference type="STRING" id="318586.Pden_0103"/>
<dbReference type="eggNOG" id="COG1569">
    <property type="taxonomic scope" value="Bacteria"/>
</dbReference>
<dbReference type="InterPro" id="IPR002716">
    <property type="entry name" value="PIN_dom"/>
</dbReference>
<gene>
    <name evidence="2" type="ordered locus">Pden_0103</name>
</gene>
<dbReference type="InterPro" id="IPR029060">
    <property type="entry name" value="PIN-like_dom_sf"/>
</dbReference>
<dbReference type="NCBIfam" id="TIGR00305">
    <property type="entry name" value="putative toxin-antitoxin system toxin component, PIN family"/>
    <property type="match status" value="1"/>
</dbReference>
<name>A1AY76_PARDP</name>
<feature type="domain" description="PIN" evidence="1">
    <location>
        <begin position="26"/>
        <end position="139"/>
    </location>
</feature>
<organism evidence="2 3">
    <name type="scientific">Paracoccus denitrificans (strain Pd 1222)</name>
    <dbReference type="NCBI Taxonomy" id="318586"/>
    <lineage>
        <taxon>Bacteria</taxon>
        <taxon>Pseudomonadati</taxon>
        <taxon>Pseudomonadota</taxon>
        <taxon>Alphaproteobacteria</taxon>
        <taxon>Rhodobacterales</taxon>
        <taxon>Paracoccaceae</taxon>
        <taxon>Paracoccus</taxon>
    </lineage>
</organism>
<accession>A1AY76</accession>
<dbReference type="PANTHER" id="PTHR34610:SF3">
    <property type="entry name" value="SSL7007 PROTEIN"/>
    <property type="match status" value="1"/>
</dbReference>
<dbReference type="HOGENOM" id="CLU_116617_2_0_5"/>
<dbReference type="EMBL" id="CP000489">
    <property type="protein sequence ID" value="ABL68220.1"/>
    <property type="molecule type" value="Genomic_DNA"/>
</dbReference>
<evidence type="ECO:0000259" key="1">
    <source>
        <dbReference type="Pfam" id="PF13470"/>
    </source>
</evidence>
<proteinExistence type="predicted"/>
<dbReference type="SUPFAM" id="SSF88723">
    <property type="entry name" value="PIN domain-like"/>
    <property type="match status" value="1"/>
</dbReference>
<keyword evidence="3" id="KW-1185">Reference proteome</keyword>
<dbReference type="PANTHER" id="PTHR34610">
    <property type="entry name" value="SSL7007 PROTEIN"/>
    <property type="match status" value="1"/>
</dbReference>
<dbReference type="CDD" id="cd09854">
    <property type="entry name" value="PIN_VapC-like"/>
    <property type="match status" value="1"/>
</dbReference>